<protein>
    <submittedName>
        <fullName evidence="1">Uncharacterized protein</fullName>
    </submittedName>
</protein>
<dbReference type="AlphaFoldDB" id="Q2QZ74"/>
<organism evidence="1 2">
    <name type="scientific">Oryza sativa subsp. japonica</name>
    <name type="common">Rice</name>
    <dbReference type="NCBI Taxonomy" id="39947"/>
    <lineage>
        <taxon>Eukaryota</taxon>
        <taxon>Viridiplantae</taxon>
        <taxon>Streptophyta</taxon>
        <taxon>Embryophyta</taxon>
        <taxon>Tracheophyta</taxon>
        <taxon>Spermatophyta</taxon>
        <taxon>Magnoliopsida</taxon>
        <taxon>Liliopsida</taxon>
        <taxon>Poales</taxon>
        <taxon>Poaceae</taxon>
        <taxon>BOP clade</taxon>
        <taxon>Oryzoideae</taxon>
        <taxon>Oryzeae</taxon>
        <taxon>Oryzinae</taxon>
        <taxon>Oryza</taxon>
        <taxon>Oryza sativa</taxon>
    </lineage>
</organism>
<evidence type="ECO:0000313" key="1">
    <source>
        <dbReference type="EMBL" id="AAX95361.1"/>
    </source>
</evidence>
<dbReference type="EMBL" id="AC134045">
    <property type="protein sequence ID" value="AAX95361.1"/>
    <property type="molecule type" value="Genomic_DNA"/>
</dbReference>
<reference evidence="2" key="2">
    <citation type="journal article" date="2008" name="Nucleic Acids Res.">
        <title>The rice annotation project database (RAP-DB): 2008 update.</title>
        <authorList>
            <consortium name="The rice annotation project (RAP)"/>
        </authorList>
    </citation>
    <scope>GENOME REANNOTATION</scope>
    <source>
        <strain evidence="2">cv. Nipponbare</strain>
    </source>
</reference>
<name>Q2QZ74_ORYSJ</name>
<proteinExistence type="predicted"/>
<dbReference type="Proteomes" id="UP000000763">
    <property type="component" value="Chromosome 11"/>
</dbReference>
<evidence type="ECO:0000313" key="2">
    <source>
        <dbReference type="Proteomes" id="UP000000763"/>
    </source>
</evidence>
<accession>Q2QZ74</accession>
<reference evidence="2" key="1">
    <citation type="journal article" date="2005" name="Nature">
        <title>The map-based sequence of the rice genome.</title>
        <authorList>
            <consortium name="International rice genome sequencing project (IRGSP)"/>
            <person name="Matsumoto T."/>
            <person name="Wu J."/>
            <person name="Kanamori H."/>
            <person name="Katayose Y."/>
            <person name="Fujisawa M."/>
            <person name="Namiki N."/>
            <person name="Mizuno H."/>
            <person name="Yamamoto K."/>
            <person name="Antonio B.A."/>
            <person name="Baba T."/>
            <person name="Sakata K."/>
            <person name="Nagamura Y."/>
            <person name="Aoki H."/>
            <person name="Arikawa K."/>
            <person name="Arita K."/>
            <person name="Bito T."/>
            <person name="Chiden Y."/>
            <person name="Fujitsuka N."/>
            <person name="Fukunaka R."/>
            <person name="Hamada M."/>
            <person name="Harada C."/>
            <person name="Hayashi A."/>
            <person name="Hijishita S."/>
            <person name="Honda M."/>
            <person name="Hosokawa S."/>
            <person name="Ichikawa Y."/>
            <person name="Idonuma A."/>
            <person name="Iijima M."/>
            <person name="Ikeda M."/>
            <person name="Ikeno M."/>
            <person name="Ito K."/>
            <person name="Ito S."/>
            <person name="Ito T."/>
            <person name="Ito Y."/>
            <person name="Ito Y."/>
            <person name="Iwabuchi A."/>
            <person name="Kamiya K."/>
            <person name="Karasawa W."/>
            <person name="Kurita K."/>
            <person name="Katagiri S."/>
            <person name="Kikuta A."/>
            <person name="Kobayashi H."/>
            <person name="Kobayashi N."/>
            <person name="Machita K."/>
            <person name="Maehara T."/>
            <person name="Masukawa M."/>
            <person name="Mizubayashi T."/>
            <person name="Mukai Y."/>
            <person name="Nagasaki H."/>
            <person name="Nagata Y."/>
            <person name="Naito S."/>
            <person name="Nakashima M."/>
            <person name="Nakama Y."/>
            <person name="Nakamichi Y."/>
            <person name="Nakamura M."/>
            <person name="Meguro A."/>
            <person name="Negishi M."/>
            <person name="Ohta I."/>
            <person name="Ohta T."/>
            <person name="Okamoto M."/>
            <person name="Ono N."/>
            <person name="Saji S."/>
            <person name="Sakaguchi M."/>
            <person name="Sakai K."/>
            <person name="Shibata M."/>
            <person name="Shimokawa T."/>
            <person name="Song J."/>
            <person name="Takazaki Y."/>
            <person name="Terasawa K."/>
            <person name="Tsugane M."/>
            <person name="Tsuji K."/>
            <person name="Ueda S."/>
            <person name="Waki K."/>
            <person name="Yamagata H."/>
            <person name="Yamamoto M."/>
            <person name="Yamamoto S."/>
            <person name="Yamane H."/>
            <person name="Yoshiki S."/>
            <person name="Yoshihara R."/>
            <person name="Yukawa K."/>
            <person name="Zhong H."/>
            <person name="Yano M."/>
            <person name="Yuan Q."/>
            <person name="Ouyang S."/>
            <person name="Liu J."/>
            <person name="Jones K.M."/>
            <person name="Gansberger K."/>
            <person name="Moffat K."/>
            <person name="Hill J."/>
            <person name="Bera J."/>
            <person name="Fadrosh D."/>
            <person name="Jin S."/>
            <person name="Johri S."/>
            <person name="Kim M."/>
            <person name="Overton L."/>
            <person name="Reardon M."/>
            <person name="Tsitrin T."/>
            <person name="Vuong H."/>
            <person name="Weaver B."/>
            <person name="Ciecko A."/>
            <person name="Tallon L."/>
            <person name="Jackson J."/>
            <person name="Pai G."/>
            <person name="Aken S.V."/>
            <person name="Utterback T."/>
            <person name="Reidmuller S."/>
            <person name="Feldblyum T."/>
            <person name="Hsiao J."/>
            <person name="Zismann V."/>
            <person name="Iobst S."/>
            <person name="de Vazeille A.R."/>
            <person name="Buell C.R."/>
            <person name="Ying K."/>
            <person name="Li Y."/>
            <person name="Lu T."/>
            <person name="Huang Y."/>
            <person name="Zhao Q."/>
            <person name="Feng Q."/>
            <person name="Zhang L."/>
            <person name="Zhu J."/>
            <person name="Weng Q."/>
            <person name="Mu J."/>
            <person name="Lu Y."/>
            <person name="Fan D."/>
            <person name="Liu Y."/>
            <person name="Guan J."/>
            <person name="Zhang Y."/>
            <person name="Yu S."/>
            <person name="Liu X."/>
            <person name="Zhang Y."/>
            <person name="Hong G."/>
            <person name="Han B."/>
            <person name="Choisne N."/>
            <person name="Demange N."/>
            <person name="Orjeda G."/>
            <person name="Samain S."/>
            <person name="Cattolico L."/>
            <person name="Pelletier E."/>
            <person name="Couloux A."/>
            <person name="Segurens B."/>
            <person name="Wincker P."/>
            <person name="D'Hont A."/>
            <person name="Scarpelli C."/>
            <person name="Weissenbach J."/>
            <person name="Salanoubat M."/>
            <person name="Quetier F."/>
            <person name="Yu Y."/>
            <person name="Kim H.R."/>
            <person name="Rambo T."/>
            <person name="Currie J."/>
            <person name="Collura K."/>
            <person name="Luo M."/>
            <person name="Yang T."/>
            <person name="Ammiraju J.S.S."/>
            <person name="Engler F."/>
            <person name="Soderlund C."/>
            <person name="Wing R.A."/>
            <person name="Palmer L.E."/>
            <person name="de la Bastide M."/>
            <person name="Spiegel L."/>
            <person name="Nascimento L."/>
            <person name="Zutavern T."/>
            <person name="O'Shaughnessy A."/>
            <person name="Dike S."/>
            <person name="Dedhia N."/>
            <person name="Preston R."/>
            <person name="Balija V."/>
            <person name="McCombie W.R."/>
            <person name="Chow T."/>
            <person name="Chen H."/>
            <person name="Chung M."/>
            <person name="Chen C."/>
            <person name="Shaw J."/>
            <person name="Wu H."/>
            <person name="Hsiao K."/>
            <person name="Chao Y."/>
            <person name="Chu M."/>
            <person name="Cheng C."/>
            <person name="Hour A."/>
            <person name="Lee P."/>
            <person name="Lin S."/>
            <person name="Lin Y."/>
            <person name="Liou J."/>
            <person name="Liu S."/>
            <person name="Hsing Y."/>
            <person name="Raghuvanshi S."/>
            <person name="Mohanty A."/>
            <person name="Bharti A.K."/>
            <person name="Gaur A."/>
            <person name="Gupta V."/>
            <person name="Kumar D."/>
            <person name="Ravi V."/>
            <person name="Vij S."/>
            <person name="Kapur A."/>
            <person name="Khurana P."/>
            <person name="Khurana P."/>
            <person name="Khurana J.P."/>
            <person name="Tyagi A.K."/>
            <person name="Gaikwad K."/>
            <person name="Singh A."/>
            <person name="Dalal V."/>
            <person name="Srivastava S."/>
            <person name="Dixit A."/>
            <person name="Pal A.K."/>
            <person name="Ghazi I.A."/>
            <person name="Yadav M."/>
            <person name="Pandit A."/>
            <person name="Bhargava A."/>
            <person name="Sureshbabu K."/>
            <person name="Batra K."/>
            <person name="Sharma T.R."/>
            <person name="Mohapatra T."/>
            <person name="Singh N.K."/>
            <person name="Messing J."/>
            <person name="Nelson A.B."/>
            <person name="Fuks G."/>
            <person name="Kavchok S."/>
            <person name="Keizer G."/>
            <person name="Linton E."/>
            <person name="Llaca V."/>
            <person name="Song R."/>
            <person name="Tanyolac B."/>
            <person name="Young S."/>
            <person name="Ho-Il K."/>
            <person name="Hahn J.H."/>
            <person name="Sangsakoo G."/>
            <person name="Vanavichit A."/>
            <person name="de Mattos Luiz.A.T."/>
            <person name="Zimmer P.D."/>
            <person name="Malone G."/>
            <person name="Dellagostin O."/>
            <person name="de Oliveira A.C."/>
            <person name="Bevan M."/>
            <person name="Bancroft I."/>
            <person name="Minx P."/>
            <person name="Cordum H."/>
            <person name="Wilson R."/>
            <person name="Cheng Z."/>
            <person name="Jin W."/>
            <person name="Jiang J."/>
            <person name="Leong S.A."/>
            <person name="Iwama H."/>
            <person name="Gojobori T."/>
            <person name="Itoh T."/>
            <person name="Niimura Y."/>
            <person name="Fujii Y."/>
            <person name="Habara T."/>
            <person name="Sakai H."/>
            <person name="Sato Y."/>
            <person name="Wilson G."/>
            <person name="Kumar K."/>
            <person name="McCouch S."/>
            <person name="Juretic N."/>
            <person name="Hoen D."/>
            <person name="Wright S."/>
            <person name="Bruskiewich R."/>
            <person name="Bureau T."/>
            <person name="Miyao A."/>
            <person name="Hirochika H."/>
            <person name="Nishikawa T."/>
            <person name="Kadowaki K."/>
            <person name="Sugiura M."/>
            <person name="Burr B."/>
            <person name="Sasaki T."/>
        </authorList>
    </citation>
    <scope>NUCLEOTIDE SEQUENCE [LARGE SCALE GENOMIC DNA]</scope>
    <source>
        <strain evidence="2">cv. Nipponbare</strain>
    </source>
</reference>
<sequence length="73" mass="7788">MGLLSPMGKPTRSVLLDLAAGALIPEPAISIKGTFIPKAFQVINDPASVSSPYVLLYIGIYPFKCHLLQTSES</sequence>